<gene>
    <name evidence="1" type="ORF">O4H49_13065</name>
</gene>
<dbReference type="EMBL" id="JAPWGY010000004">
    <property type="protein sequence ID" value="MCZ4281714.1"/>
    <property type="molecule type" value="Genomic_DNA"/>
</dbReference>
<accession>A0ABT4LKW0</accession>
<evidence type="ECO:0000313" key="2">
    <source>
        <dbReference type="Proteomes" id="UP001069802"/>
    </source>
</evidence>
<dbReference type="Pfam" id="PF05926">
    <property type="entry name" value="Phage_GPL"/>
    <property type="match status" value="1"/>
</dbReference>
<proteinExistence type="predicted"/>
<evidence type="ECO:0000313" key="1">
    <source>
        <dbReference type="EMBL" id="MCZ4281714.1"/>
    </source>
</evidence>
<name>A0ABT4LKW0_9PROT</name>
<protein>
    <submittedName>
        <fullName evidence="1">Head completion/stabilization protein</fullName>
    </submittedName>
</protein>
<dbReference type="RefSeq" id="WP_269423876.1">
    <property type="nucleotide sequence ID" value="NZ_JAPWGY010000004.1"/>
</dbReference>
<dbReference type="InterPro" id="IPR009225">
    <property type="entry name" value="Phage_head_completion_GpL"/>
</dbReference>
<reference evidence="1" key="1">
    <citation type="submission" date="2022-12" db="EMBL/GenBank/DDBJ databases">
        <title>Bacterial isolates from different developmental stages of Nematostella vectensis.</title>
        <authorList>
            <person name="Fraune S."/>
        </authorList>
    </citation>
    <scope>NUCLEOTIDE SEQUENCE</scope>
    <source>
        <strain evidence="1">G21630-S1</strain>
    </source>
</reference>
<dbReference type="Proteomes" id="UP001069802">
    <property type="component" value="Unassembled WGS sequence"/>
</dbReference>
<comment type="caution">
    <text evidence="1">The sequence shown here is derived from an EMBL/GenBank/DDBJ whole genome shotgun (WGS) entry which is preliminary data.</text>
</comment>
<keyword evidence="2" id="KW-1185">Reference proteome</keyword>
<sequence length="153" mass="17102">MSTFVPSSHSNPGTSETLANDGFYPVLELAAFKADMALGNDNEATRLVALLRQAMIEINHDLASWRAGLTYTTLADVPAQLYDGLSEKVHLYRSAVFNRARALLISTRRDYDSTKSGRDKADTVELPADDYFQYSREALSRLMNRPRSVIELI</sequence>
<organism evidence="1 2">
    <name type="scientific">Kiloniella laminariae</name>
    <dbReference type="NCBI Taxonomy" id="454162"/>
    <lineage>
        <taxon>Bacteria</taxon>
        <taxon>Pseudomonadati</taxon>
        <taxon>Pseudomonadota</taxon>
        <taxon>Alphaproteobacteria</taxon>
        <taxon>Rhodospirillales</taxon>
        <taxon>Kiloniellaceae</taxon>
        <taxon>Kiloniella</taxon>
    </lineage>
</organism>